<dbReference type="InterPro" id="IPR002110">
    <property type="entry name" value="Ankyrin_rpt"/>
</dbReference>
<evidence type="ECO:0008006" key="5">
    <source>
        <dbReference type="Google" id="ProtNLM"/>
    </source>
</evidence>
<comment type="caution">
    <text evidence="2">The sequence shown here is derived from an EMBL/GenBank/DDBJ whole genome shotgun (WGS) entry which is preliminary data.</text>
</comment>
<dbReference type="EMBL" id="QXFU01004725">
    <property type="protein sequence ID" value="KAE8967345.1"/>
    <property type="molecule type" value="Genomic_DNA"/>
</dbReference>
<name>A0A6A3HFM4_9STRA</name>
<protein>
    <recommendedName>
        <fullName evidence="5">Ankyrin repeat-containing domain</fullName>
    </recommendedName>
</protein>
<sequence>MGDAAANGHFEVVKWLHANMKETVGNLCTDKAYESATCNGHFELMKWLSAHYGRRHEMTIADDAASHGRLNALKWMRSVGSGHITERAMDEASANGHLEVVKWLHAHNNGCTTAAMNGAAKNGYLAVVKWLHDNRHEGCTTDAMVDAASNGHLDVVCWLHDHRTQSFTAETIKRAAANGHLEVVRWLYKELGNQFSLVDLMNSAAVAAIGGHLKVVQVLATKSQFSDPKYLTPLMANAFKYGRVAIVEWLLGLGYQVRAKDTIWVQESRSWGTAKPETMQIIYKGSEVSVPDVRRFIVRRRDIRMARWLWCHGCNLHTFKDLHRAVGCNNIVLTRWLIENGVRFDRDATWTNFWYDDYLEVVEWVPESDRVWVVREALATNEED</sequence>
<gene>
    <name evidence="2" type="ORF">PR001_g28030</name>
    <name evidence="1" type="ORF">PR002_g28092</name>
</gene>
<dbReference type="SUPFAM" id="SSF48403">
    <property type="entry name" value="Ankyrin repeat"/>
    <property type="match status" value="1"/>
</dbReference>
<dbReference type="Gene3D" id="1.25.40.20">
    <property type="entry name" value="Ankyrin repeat-containing domain"/>
    <property type="match status" value="2"/>
</dbReference>
<evidence type="ECO:0000313" key="4">
    <source>
        <dbReference type="Proteomes" id="UP000435112"/>
    </source>
</evidence>
<dbReference type="InterPro" id="IPR036770">
    <property type="entry name" value="Ankyrin_rpt-contain_sf"/>
</dbReference>
<dbReference type="EMBL" id="QXFV01004815">
    <property type="protein sequence ID" value="KAE8967675.1"/>
    <property type="molecule type" value="Genomic_DNA"/>
</dbReference>
<dbReference type="Proteomes" id="UP000429607">
    <property type="component" value="Unassembled WGS sequence"/>
</dbReference>
<dbReference type="Pfam" id="PF12796">
    <property type="entry name" value="Ank_2"/>
    <property type="match status" value="2"/>
</dbReference>
<dbReference type="PANTHER" id="PTHR46586">
    <property type="entry name" value="ANKYRIN REPEAT-CONTAINING PROTEIN"/>
    <property type="match status" value="1"/>
</dbReference>
<proteinExistence type="predicted"/>
<dbReference type="Proteomes" id="UP000435112">
    <property type="component" value="Unassembled WGS sequence"/>
</dbReference>
<evidence type="ECO:0000313" key="2">
    <source>
        <dbReference type="EMBL" id="KAE8967675.1"/>
    </source>
</evidence>
<accession>A0A6A3HFM4</accession>
<evidence type="ECO:0000313" key="1">
    <source>
        <dbReference type="EMBL" id="KAE8967345.1"/>
    </source>
</evidence>
<dbReference type="SUPFAM" id="SSF140860">
    <property type="entry name" value="Pseudo ankyrin repeat-like"/>
    <property type="match status" value="1"/>
</dbReference>
<reference evidence="3 4" key="1">
    <citation type="submission" date="2018-09" db="EMBL/GenBank/DDBJ databases">
        <title>Genomic investigation of the strawberry pathogen Phytophthora fragariae indicates pathogenicity is determined by transcriptional variation in three key races.</title>
        <authorList>
            <person name="Adams T.M."/>
            <person name="Armitage A.D."/>
            <person name="Sobczyk M.K."/>
            <person name="Bates H.J."/>
            <person name="Dunwell J.M."/>
            <person name="Nellist C.F."/>
            <person name="Harrison R.J."/>
        </authorList>
    </citation>
    <scope>NUCLEOTIDE SEQUENCE [LARGE SCALE GENOMIC DNA]</scope>
    <source>
        <strain evidence="2 3">SCRP249</strain>
        <strain evidence="1 4">SCRP324</strain>
    </source>
</reference>
<dbReference type="AlphaFoldDB" id="A0A6A3HFM4"/>
<dbReference type="OrthoDB" id="187035at2759"/>
<dbReference type="InterPro" id="IPR052050">
    <property type="entry name" value="SecEffector_AnkRepeat"/>
</dbReference>
<evidence type="ECO:0000313" key="3">
    <source>
        <dbReference type="Proteomes" id="UP000429607"/>
    </source>
</evidence>
<dbReference type="PANTHER" id="PTHR46586:SF3">
    <property type="entry name" value="ANKYRIN REPEAT-CONTAINING PROTEIN"/>
    <property type="match status" value="1"/>
</dbReference>
<organism evidence="2 3">
    <name type="scientific">Phytophthora rubi</name>
    <dbReference type="NCBI Taxonomy" id="129364"/>
    <lineage>
        <taxon>Eukaryota</taxon>
        <taxon>Sar</taxon>
        <taxon>Stramenopiles</taxon>
        <taxon>Oomycota</taxon>
        <taxon>Peronosporomycetes</taxon>
        <taxon>Peronosporales</taxon>
        <taxon>Peronosporaceae</taxon>
        <taxon>Phytophthora</taxon>
    </lineage>
</organism>